<dbReference type="eggNOG" id="COG3956">
    <property type="taxonomic scope" value="Bacteria"/>
</dbReference>
<dbReference type="GO" id="GO:0046052">
    <property type="term" value="P:UTP catabolic process"/>
    <property type="evidence" value="ECO:0007669"/>
    <property type="project" value="TreeGrafter"/>
</dbReference>
<dbReference type="InterPro" id="IPR048015">
    <property type="entry name" value="NTP-PPase_MazG-like_N"/>
</dbReference>
<feature type="domain" description="NTP pyrophosphohydrolase MazG-like" evidence="2">
    <location>
        <begin position="56"/>
        <end position="129"/>
    </location>
</feature>
<dbReference type="Gene3D" id="1.10.287.1080">
    <property type="entry name" value="MazG-like"/>
    <property type="match status" value="2"/>
</dbReference>
<dbReference type="AlphaFoldDB" id="F1T5J7"/>
<dbReference type="CDD" id="cd11529">
    <property type="entry name" value="NTP-PPase_MazG_Cterm"/>
    <property type="match status" value="1"/>
</dbReference>
<dbReference type="GO" id="GO:0046081">
    <property type="term" value="P:dUTP catabolic process"/>
    <property type="evidence" value="ECO:0007669"/>
    <property type="project" value="TreeGrafter"/>
</dbReference>
<dbReference type="PANTHER" id="PTHR30522:SF0">
    <property type="entry name" value="NUCLEOSIDE TRIPHOSPHATE PYROPHOSPHOHYDROLASE"/>
    <property type="match status" value="1"/>
</dbReference>
<name>F1T5J7_9ACTN</name>
<feature type="compositionally biased region" description="Low complexity" evidence="1">
    <location>
        <begin position="233"/>
        <end position="251"/>
    </location>
</feature>
<dbReference type="GeneID" id="93210835"/>
<dbReference type="InterPro" id="IPR004518">
    <property type="entry name" value="MazG-like_dom"/>
</dbReference>
<keyword evidence="4" id="KW-1185">Reference proteome</keyword>
<proteinExistence type="predicted"/>
<dbReference type="EMBL" id="ACGK02000001">
    <property type="protein sequence ID" value="EGF23142.1"/>
    <property type="molecule type" value="Genomic_DNA"/>
</dbReference>
<dbReference type="Pfam" id="PF03819">
    <property type="entry name" value="MazG"/>
    <property type="match status" value="1"/>
</dbReference>
<evidence type="ECO:0000259" key="2">
    <source>
        <dbReference type="Pfam" id="PF03819"/>
    </source>
</evidence>
<sequence>MTHKHSVVVTDEQEAAIDERITCMKNAPASQIAFERLVRLVWRLRQDDGCPWDKAQTHESITKNMIEEAYEAVDAIHQADSEHLCEELGDVLEQVLLHAQIALDNQEFTLEDVCHGLAEKLIRRHPHIFDTNSLAHMPSSADEVLNIWDSVKDAERAADNTRAGTHKGLLDSIPRSFPALMQAQKVVKRAHKAGLGAHTHQQVCAEAEKRMHELVDSCASKSAFVADEKQQDQNKQAQNKPAQNKQAQNKADNNHNTQDDHNERARLFGKLMFSLVEFAQDMHVDAEEALAFEVRAYRETFRACEQRLAAQGSSLDDVDFEDKQRIWNDVSNKSVQ</sequence>
<dbReference type="InterPro" id="IPR048011">
    <property type="entry name" value="NTP-PPase_MazG-like_C"/>
</dbReference>
<protein>
    <submittedName>
        <fullName evidence="3">MazG family protein</fullName>
    </submittedName>
</protein>
<dbReference type="InterPro" id="IPR011551">
    <property type="entry name" value="NTP_PyrPHydrolase_MazG"/>
</dbReference>
<dbReference type="CDD" id="cd11528">
    <property type="entry name" value="NTP-PPase_MazG_Nterm"/>
    <property type="match status" value="1"/>
</dbReference>
<dbReference type="GO" id="GO:0006203">
    <property type="term" value="P:dGTP catabolic process"/>
    <property type="evidence" value="ECO:0007669"/>
    <property type="project" value="TreeGrafter"/>
</dbReference>
<accession>F1T5J7</accession>
<dbReference type="PANTHER" id="PTHR30522">
    <property type="entry name" value="NUCLEOSIDE TRIPHOSPHATE PYROPHOSPHOHYDROLASE"/>
    <property type="match status" value="1"/>
</dbReference>
<dbReference type="OrthoDB" id="9808939at2"/>
<organism evidence="3 4">
    <name type="scientific">Fannyhessea vaginae DSM 15829</name>
    <dbReference type="NCBI Taxonomy" id="525256"/>
    <lineage>
        <taxon>Bacteria</taxon>
        <taxon>Bacillati</taxon>
        <taxon>Actinomycetota</taxon>
        <taxon>Coriobacteriia</taxon>
        <taxon>Coriobacteriales</taxon>
        <taxon>Atopobiaceae</taxon>
        <taxon>Fannyhessea</taxon>
    </lineage>
</organism>
<dbReference type="GO" id="GO:0047429">
    <property type="term" value="F:nucleoside triphosphate diphosphatase activity"/>
    <property type="evidence" value="ECO:0007669"/>
    <property type="project" value="InterPro"/>
</dbReference>
<feature type="region of interest" description="Disordered" evidence="1">
    <location>
        <begin position="226"/>
        <end position="260"/>
    </location>
</feature>
<dbReference type="GO" id="GO:0046076">
    <property type="term" value="P:dTTP catabolic process"/>
    <property type="evidence" value="ECO:0007669"/>
    <property type="project" value="TreeGrafter"/>
</dbReference>
<dbReference type="Proteomes" id="UP000005947">
    <property type="component" value="Unassembled WGS sequence"/>
</dbReference>
<dbReference type="GO" id="GO:0046047">
    <property type="term" value="P:TTP catabolic process"/>
    <property type="evidence" value="ECO:0007669"/>
    <property type="project" value="TreeGrafter"/>
</dbReference>
<evidence type="ECO:0000313" key="4">
    <source>
        <dbReference type="Proteomes" id="UP000005947"/>
    </source>
</evidence>
<reference evidence="3 4" key="1">
    <citation type="submission" date="2011-02" db="EMBL/GenBank/DDBJ databases">
        <authorList>
            <person name="Muzny D."/>
            <person name="Qin X."/>
            <person name="Buhay C."/>
            <person name="Dugan-Rocha S."/>
            <person name="Ding Y."/>
            <person name="Chen G."/>
            <person name="Hawes A."/>
            <person name="Holder M."/>
            <person name="Jhangiani S."/>
            <person name="Johnson A."/>
            <person name="Khan Z."/>
            <person name="Li Z."/>
            <person name="Liu W."/>
            <person name="Liu X."/>
            <person name="Perez L."/>
            <person name="Shen H."/>
            <person name="Wang Q."/>
            <person name="Watt J."/>
            <person name="Xi L."/>
            <person name="Xin Y."/>
            <person name="Zhou J."/>
            <person name="Deng J."/>
            <person name="Jiang H."/>
            <person name="Liu Y."/>
            <person name="Qu J."/>
            <person name="Song X.-Z."/>
            <person name="Zhang L."/>
            <person name="Villasana D."/>
            <person name="Johnson A."/>
            <person name="Liu J."/>
            <person name="Liyanage D."/>
            <person name="Lorensuhewa L."/>
            <person name="Robinson T."/>
            <person name="Song A."/>
            <person name="Song B.-B."/>
            <person name="Dinh H."/>
            <person name="Thornton R."/>
            <person name="Coyle M."/>
            <person name="Francisco L."/>
            <person name="Jackson L."/>
            <person name="Javaid M."/>
            <person name="Korchina V."/>
            <person name="Kovar C."/>
            <person name="Mata R."/>
            <person name="Mathew T."/>
            <person name="Ngo R."/>
            <person name="Nguyen L."/>
            <person name="Nguyen N."/>
            <person name="Okwuonu G."/>
            <person name="Ongeri F."/>
            <person name="Pham C."/>
            <person name="Simmons D."/>
            <person name="Wilczek-Boney K."/>
            <person name="Hale W."/>
            <person name="Jakkamsetti A."/>
            <person name="Pham P."/>
            <person name="Ruth R."/>
            <person name="San Lucas F."/>
            <person name="Warren J."/>
            <person name="Zhang J."/>
            <person name="Zhao Z."/>
            <person name="Zhou C."/>
            <person name="Zhu D."/>
            <person name="Lee S."/>
            <person name="Bess C."/>
            <person name="Blankenburg K."/>
            <person name="Forbes L."/>
            <person name="Fu Q."/>
            <person name="Gubbala S."/>
            <person name="Hirani K."/>
            <person name="Jayaseelan J.C."/>
            <person name="Lara F."/>
            <person name="Munidasa M."/>
            <person name="Palculict T."/>
            <person name="Patil S."/>
            <person name="Pu L.-L."/>
            <person name="Saada N."/>
            <person name="Tang L."/>
            <person name="Weissenberger G."/>
            <person name="Zhu Y."/>
            <person name="Hemphill L."/>
            <person name="Shang Y."/>
            <person name="Youmans B."/>
            <person name="Ayvaz T."/>
            <person name="Ross M."/>
            <person name="Santibanez J."/>
            <person name="Aqrawi P."/>
            <person name="Gross S."/>
            <person name="Joshi V."/>
            <person name="Fowler G."/>
            <person name="Nazareth L."/>
            <person name="Reid J."/>
            <person name="Worley K."/>
            <person name="Petrosino J."/>
            <person name="Highlander S."/>
            <person name="Gibbs R."/>
        </authorList>
    </citation>
    <scope>NUCLEOTIDE SEQUENCE [LARGE SCALE GENOMIC DNA]</scope>
    <source>
        <strain evidence="3 4">DSM 15829</strain>
    </source>
</reference>
<evidence type="ECO:0000313" key="3">
    <source>
        <dbReference type="EMBL" id="EGF23142.1"/>
    </source>
</evidence>
<dbReference type="GO" id="GO:0006950">
    <property type="term" value="P:response to stress"/>
    <property type="evidence" value="ECO:0007669"/>
    <property type="project" value="UniProtKB-ARBA"/>
</dbReference>
<evidence type="ECO:0000256" key="1">
    <source>
        <dbReference type="SAM" id="MobiDB-lite"/>
    </source>
</evidence>
<dbReference type="FunFam" id="1.10.287.1080:FF:000001">
    <property type="entry name" value="Nucleoside triphosphate pyrophosphohydrolase"/>
    <property type="match status" value="1"/>
</dbReference>
<dbReference type="NCBIfam" id="TIGR00444">
    <property type="entry name" value="mazG"/>
    <property type="match status" value="1"/>
</dbReference>
<dbReference type="GO" id="GO:0046061">
    <property type="term" value="P:dATP catabolic process"/>
    <property type="evidence" value="ECO:0007669"/>
    <property type="project" value="TreeGrafter"/>
</dbReference>
<comment type="caution">
    <text evidence="3">The sequence shown here is derived from an EMBL/GenBank/DDBJ whole genome shotgun (WGS) entry which is preliminary data.</text>
</comment>
<gene>
    <name evidence="3" type="ORF">HMPREF0091_10089</name>
</gene>
<dbReference type="SUPFAM" id="SSF101386">
    <property type="entry name" value="all-alpha NTP pyrophosphatases"/>
    <property type="match status" value="1"/>
</dbReference>
<dbReference type="RefSeq" id="WP_006302198.1">
    <property type="nucleotide sequence ID" value="NZ_ACGK02000001.1"/>
</dbReference>